<reference evidence="8" key="2">
    <citation type="submission" date="2009-11" db="EMBL/GenBank/DDBJ databases">
        <title>The Genome Sequence of Allomyces macrogynus strain ATCC 38327.</title>
        <authorList>
            <consortium name="The Broad Institute Genome Sequencing Platform"/>
            <person name="Russ C."/>
            <person name="Cuomo C."/>
            <person name="Shea T."/>
            <person name="Young S.K."/>
            <person name="Zeng Q."/>
            <person name="Koehrsen M."/>
            <person name="Haas B."/>
            <person name="Borodovsky M."/>
            <person name="Guigo R."/>
            <person name="Alvarado L."/>
            <person name="Berlin A."/>
            <person name="Borenstein D."/>
            <person name="Chen Z."/>
            <person name="Engels R."/>
            <person name="Freedman E."/>
            <person name="Gellesch M."/>
            <person name="Goldberg J."/>
            <person name="Griggs A."/>
            <person name="Gujja S."/>
            <person name="Heiman D."/>
            <person name="Hepburn T."/>
            <person name="Howarth C."/>
            <person name="Jen D."/>
            <person name="Larson L."/>
            <person name="Lewis B."/>
            <person name="Mehta T."/>
            <person name="Park D."/>
            <person name="Pearson M."/>
            <person name="Roberts A."/>
            <person name="Saif S."/>
            <person name="Shenoy N."/>
            <person name="Sisk P."/>
            <person name="Stolte C."/>
            <person name="Sykes S."/>
            <person name="Walk T."/>
            <person name="White J."/>
            <person name="Yandava C."/>
            <person name="Burger G."/>
            <person name="Gray M.W."/>
            <person name="Holland P.W.H."/>
            <person name="King N."/>
            <person name="Lang F.B.F."/>
            <person name="Roger A.J."/>
            <person name="Ruiz-Trillo I."/>
            <person name="Lander E."/>
            <person name="Nusbaum C."/>
        </authorList>
    </citation>
    <scope>NUCLEOTIDE SEQUENCE [LARGE SCALE GENOMIC DNA]</scope>
    <source>
        <strain evidence="8">ATCC 38327</strain>
    </source>
</reference>
<evidence type="ECO:0000313" key="7">
    <source>
        <dbReference type="EMBL" id="KNE56523.1"/>
    </source>
</evidence>
<comment type="similarity">
    <text evidence="3">Belongs to the mitochondrion-specific ribosomal protein mS38 family.</text>
</comment>
<dbReference type="SMART" id="SM01155">
    <property type="entry name" value="DUF1713"/>
    <property type="match status" value="1"/>
</dbReference>
<keyword evidence="8" id="KW-1185">Reference proteome</keyword>
<dbReference type="VEuPathDB" id="FungiDB:AMAG_17928"/>
<reference evidence="7 8" key="1">
    <citation type="submission" date="2009-11" db="EMBL/GenBank/DDBJ databases">
        <title>Annotation of Allomyces macrogynus ATCC 38327.</title>
        <authorList>
            <consortium name="The Broad Institute Genome Sequencing Platform"/>
            <person name="Russ C."/>
            <person name="Cuomo C."/>
            <person name="Burger G."/>
            <person name="Gray M.W."/>
            <person name="Holland P.W.H."/>
            <person name="King N."/>
            <person name="Lang F.B.F."/>
            <person name="Roger A.J."/>
            <person name="Ruiz-Trillo I."/>
            <person name="Young S.K."/>
            <person name="Zeng Q."/>
            <person name="Gargeya S."/>
            <person name="Fitzgerald M."/>
            <person name="Haas B."/>
            <person name="Abouelleil A."/>
            <person name="Alvarado L."/>
            <person name="Arachchi H.M."/>
            <person name="Berlin A."/>
            <person name="Chapman S.B."/>
            <person name="Gearin G."/>
            <person name="Goldberg J."/>
            <person name="Griggs A."/>
            <person name="Gujja S."/>
            <person name="Hansen M."/>
            <person name="Heiman D."/>
            <person name="Howarth C."/>
            <person name="Larimer J."/>
            <person name="Lui A."/>
            <person name="MacDonald P.J.P."/>
            <person name="McCowen C."/>
            <person name="Montmayeur A."/>
            <person name="Murphy C."/>
            <person name="Neiman D."/>
            <person name="Pearson M."/>
            <person name="Priest M."/>
            <person name="Roberts A."/>
            <person name="Saif S."/>
            <person name="Shea T."/>
            <person name="Sisk P."/>
            <person name="Stolte C."/>
            <person name="Sykes S."/>
            <person name="Wortman J."/>
            <person name="Nusbaum C."/>
            <person name="Birren B."/>
        </authorList>
    </citation>
    <scope>NUCLEOTIDE SEQUENCE [LARGE SCALE GENOMIC DNA]</scope>
    <source>
        <strain evidence="7 8">ATCC 38327</strain>
    </source>
</reference>
<dbReference type="EMBL" id="GG745330">
    <property type="protein sequence ID" value="KNE56523.1"/>
    <property type="molecule type" value="Genomic_DNA"/>
</dbReference>
<dbReference type="PANTHER" id="PTHR32035:SF3">
    <property type="entry name" value="SMALL RIBOSOMAL SUBUNIT PROTEIN MS38"/>
    <property type="match status" value="1"/>
</dbReference>
<evidence type="ECO:0000313" key="8">
    <source>
        <dbReference type="Proteomes" id="UP000054350"/>
    </source>
</evidence>
<feature type="region of interest" description="Disordered" evidence="5">
    <location>
        <begin position="210"/>
        <end position="232"/>
    </location>
</feature>
<accession>A0A0L0S1V7</accession>
<dbReference type="AlphaFoldDB" id="A0A0L0S1V7"/>
<name>A0A0L0S1V7_ALLM3</name>
<dbReference type="InterPro" id="IPR013177">
    <property type="entry name" value="Ribosomal_mS38_C"/>
</dbReference>
<evidence type="ECO:0000256" key="2">
    <source>
        <dbReference type="ARBA" id="ARBA00023128"/>
    </source>
</evidence>
<keyword evidence="2" id="KW-0496">Mitochondrion</keyword>
<evidence type="ECO:0000256" key="3">
    <source>
        <dbReference type="ARBA" id="ARBA00035647"/>
    </source>
</evidence>
<proteinExistence type="inferred from homology"/>
<dbReference type="OrthoDB" id="5589505at2759"/>
<dbReference type="Pfam" id="PF08213">
    <property type="entry name" value="COX24_C"/>
    <property type="match status" value="1"/>
</dbReference>
<evidence type="ECO:0000256" key="5">
    <source>
        <dbReference type="SAM" id="MobiDB-lite"/>
    </source>
</evidence>
<organism evidence="7 8">
    <name type="scientific">Allomyces macrogynus (strain ATCC 38327)</name>
    <name type="common">Allomyces javanicus var. macrogynus</name>
    <dbReference type="NCBI Taxonomy" id="578462"/>
    <lineage>
        <taxon>Eukaryota</taxon>
        <taxon>Fungi</taxon>
        <taxon>Fungi incertae sedis</taxon>
        <taxon>Blastocladiomycota</taxon>
        <taxon>Blastocladiomycetes</taxon>
        <taxon>Blastocladiales</taxon>
        <taxon>Blastocladiaceae</taxon>
        <taxon>Allomyces</taxon>
    </lineage>
</organism>
<dbReference type="PANTHER" id="PTHR32035">
    <property type="entry name" value="AURORA KINASE A-INTERACTING PROTEIN"/>
    <property type="match status" value="1"/>
</dbReference>
<evidence type="ECO:0000259" key="6">
    <source>
        <dbReference type="SMART" id="SM01155"/>
    </source>
</evidence>
<protein>
    <recommendedName>
        <fullName evidence="4">Small ribosomal subunit protein mS38</fullName>
    </recommendedName>
</protein>
<dbReference type="Proteomes" id="UP000054350">
    <property type="component" value="Unassembled WGS sequence"/>
</dbReference>
<dbReference type="GO" id="GO:0005739">
    <property type="term" value="C:mitochondrion"/>
    <property type="evidence" value="ECO:0007669"/>
    <property type="project" value="UniProtKB-SubCell"/>
</dbReference>
<gene>
    <name evidence="7" type="ORF">AMAG_17928</name>
</gene>
<dbReference type="CDD" id="cd23699">
    <property type="entry name" value="At5g63150_CTD"/>
    <property type="match status" value="1"/>
</dbReference>
<sequence>MASLFVVPRAFAASSAIRAARAPVVAVNAAACRRFKHDSARPKDLVAAVPAGAIAEAAAPATPALVKDESSNTAMSSFLTSLRAPACATAAADGASPARDLWIEFPLMRHDHPLVNDDYYARPPFQAPPAANETVTAVATLTPPPVPTEAPEPVPVFNSALFPYVMSGECPLLPSAELMVPAGSSAILDMWAEKVMGEDNGMYATSVLRKRRKKMNKHKLRKLRKRTRSERK</sequence>
<evidence type="ECO:0000256" key="1">
    <source>
        <dbReference type="ARBA" id="ARBA00004173"/>
    </source>
</evidence>
<evidence type="ECO:0000256" key="4">
    <source>
        <dbReference type="ARBA" id="ARBA00035682"/>
    </source>
</evidence>
<comment type="subcellular location">
    <subcellularLocation>
        <location evidence="1">Mitochondrion</location>
    </subcellularLocation>
</comment>
<feature type="domain" description="Ribosomal protein mS38 C-terminal" evidence="6">
    <location>
        <begin position="203"/>
        <end position="232"/>
    </location>
</feature>